<dbReference type="EMBL" id="JANPWE010000009">
    <property type="protein sequence ID" value="MCR6546611.1"/>
    <property type="molecule type" value="Genomic_DNA"/>
</dbReference>
<dbReference type="Proteomes" id="UP001524944">
    <property type="component" value="Unassembled WGS sequence"/>
</dbReference>
<evidence type="ECO:0000313" key="1">
    <source>
        <dbReference type="EMBL" id="MCR6546611.1"/>
    </source>
</evidence>
<comment type="caution">
    <text evidence="1">The sequence shown here is derived from an EMBL/GenBank/DDBJ whole genome shotgun (WGS) entry which is preliminary data.</text>
</comment>
<keyword evidence="2" id="KW-1185">Reference proteome</keyword>
<dbReference type="InterPro" id="IPR027417">
    <property type="entry name" value="P-loop_NTPase"/>
</dbReference>
<evidence type="ECO:0000313" key="2">
    <source>
        <dbReference type="Proteomes" id="UP001524944"/>
    </source>
</evidence>
<dbReference type="Pfam" id="PF13481">
    <property type="entry name" value="AAA_25"/>
    <property type="match status" value="1"/>
</dbReference>
<dbReference type="SUPFAM" id="SSF52540">
    <property type="entry name" value="P-loop containing nucleoside triphosphate hydrolases"/>
    <property type="match status" value="1"/>
</dbReference>
<dbReference type="Gene3D" id="3.40.50.300">
    <property type="entry name" value="P-loop containing nucleotide triphosphate hydrolases"/>
    <property type="match status" value="1"/>
</dbReference>
<dbReference type="RefSeq" id="WP_089610821.1">
    <property type="nucleotide sequence ID" value="NZ_CP022121.1"/>
</dbReference>
<protein>
    <submittedName>
        <fullName evidence="1">AAA family ATPase</fullName>
    </submittedName>
</protein>
<name>A0ABT1YAD7_9FIRM</name>
<sequence>MQKKKNRIIRMSDIETEQVRWLWYPFIPYGKVTIIQGDPGEGKTSFVLAMIALLTTGKPLPEETEAAEPISVIYQSAEDGLADTIKPRLEASGADCSRVLVIDESDKELNLCDERLEQSVQETGARLIVLDPLQAYLGDNVDMHRANEVRPIFKRLCAMADRTGCAIILIGHMNKAQGLKSSYRGLGSIDFRAAARSVLLVGRLKSDPAVRIVAHDKSSLAPEGEFIAFSLDAENGFQWIGYCDVSVDDVLSGTGSVQTKTAQIEDELRKMLIKSVPAEEVFRRAAELGISERTVNIA</sequence>
<gene>
    <name evidence="1" type="ORF">NVS47_14000</name>
</gene>
<proteinExistence type="predicted"/>
<reference evidence="1 2" key="1">
    <citation type="submission" date="2022-08" db="EMBL/GenBank/DDBJ databases">
        <title>Proteogenomics of the novel Dehalobacterium formicoaceticum strain EZ94 highlights a key role of methyltransferases during anaerobic dichloromethane degradation.</title>
        <authorList>
            <person name="Wasmund K."/>
        </authorList>
    </citation>
    <scope>NUCLEOTIDE SEQUENCE [LARGE SCALE GENOMIC DNA]</scope>
    <source>
        <strain evidence="1 2">EZ94</strain>
    </source>
</reference>
<accession>A0ABT1YAD7</accession>
<organism evidence="1 2">
    <name type="scientific">Dehalobacterium formicoaceticum</name>
    <dbReference type="NCBI Taxonomy" id="51515"/>
    <lineage>
        <taxon>Bacteria</taxon>
        <taxon>Bacillati</taxon>
        <taxon>Bacillota</taxon>
        <taxon>Clostridia</taxon>
        <taxon>Eubacteriales</taxon>
        <taxon>Peptococcaceae</taxon>
        <taxon>Dehalobacterium</taxon>
    </lineage>
</organism>